<keyword evidence="3" id="KW-1185">Reference proteome</keyword>
<evidence type="ECO:0000256" key="1">
    <source>
        <dbReference type="SAM" id="Phobius"/>
    </source>
</evidence>
<keyword evidence="1" id="KW-0472">Membrane</keyword>
<protein>
    <submittedName>
        <fullName evidence="2">Uncharacterized protein</fullName>
    </submittedName>
</protein>
<sequence>MLQSLAPHPPHKPAVARLSMCPSTIYALVHAHPETLERLEVDALETIERDVRCVERLLATSSALDLVLALLALALWLPYLVLMPVRTALRALVVVGEA</sequence>
<gene>
    <name evidence="2" type="ORF">B0H17DRAFT_1341202</name>
</gene>
<evidence type="ECO:0000313" key="3">
    <source>
        <dbReference type="Proteomes" id="UP001221757"/>
    </source>
</evidence>
<name>A0AAD7B9Z8_MYCRO</name>
<proteinExistence type="predicted"/>
<dbReference type="EMBL" id="JARKIE010000859">
    <property type="protein sequence ID" value="KAJ7614759.1"/>
    <property type="molecule type" value="Genomic_DNA"/>
</dbReference>
<dbReference type="Proteomes" id="UP001221757">
    <property type="component" value="Unassembled WGS sequence"/>
</dbReference>
<feature type="transmembrane region" description="Helical" evidence="1">
    <location>
        <begin position="63"/>
        <end position="82"/>
    </location>
</feature>
<dbReference type="AlphaFoldDB" id="A0AAD7B9Z8"/>
<evidence type="ECO:0000313" key="2">
    <source>
        <dbReference type="EMBL" id="KAJ7614759.1"/>
    </source>
</evidence>
<organism evidence="2 3">
    <name type="scientific">Mycena rosella</name>
    <name type="common">Pink bonnet</name>
    <name type="synonym">Agaricus rosellus</name>
    <dbReference type="NCBI Taxonomy" id="1033263"/>
    <lineage>
        <taxon>Eukaryota</taxon>
        <taxon>Fungi</taxon>
        <taxon>Dikarya</taxon>
        <taxon>Basidiomycota</taxon>
        <taxon>Agaricomycotina</taxon>
        <taxon>Agaricomycetes</taxon>
        <taxon>Agaricomycetidae</taxon>
        <taxon>Agaricales</taxon>
        <taxon>Marasmiineae</taxon>
        <taxon>Mycenaceae</taxon>
        <taxon>Mycena</taxon>
    </lineage>
</organism>
<reference evidence="2" key="1">
    <citation type="submission" date="2023-03" db="EMBL/GenBank/DDBJ databases">
        <title>Massive genome expansion in bonnet fungi (Mycena s.s.) driven by repeated elements and novel gene families across ecological guilds.</title>
        <authorList>
            <consortium name="Lawrence Berkeley National Laboratory"/>
            <person name="Harder C.B."/>
            <person name="Miyauchi S."/>
            <person name="Viragh M."/>
            <person name="Kuo A."/>
            <person name="Thoen E."/>
            <person name="Andreopoulos B."/>
            <person name="Lu D."/>
            <person name="Skrede I."/>
            <person name="Drula E."/>
            <person name="Henrissat B."/>
            <person name="Morin E."/>
            <person name="Kohler A."/>
            <person name="Barry K."/>
            <person name="LaButti K."/>
            <person name="Morin E."/>
            <person name="Salamov A."/>
            <person name="Lipzen A."/>
            <person name="Mereny Z."/>
            <person name="Hegedus B."/>
            <person name="Baldrian P."/>
            <person name="Stursova M."/>
            <person name="Weitz H."/>
            <person name="Taylor A."/>
            <person name="Grigoriev I.V."/>
            <person name="Nagy L.G."/>
            <person name="Martin F."/>
            <person name="Kauserud H."/>
        </authorList>
    </citation>
    <scope>NUCLEOTIDE SEQUENCE</scope>
    <source>
        <strain evidence="2">CBHHK067</strain>
    </source>
</reference>
<keyword evidence="1" id="KW-0812">Transmembrane</keyword>
<accession>A0AAD7B9Z8</accession>
<keyword evidence="1" id="KW-1133">Transmembrane helix</keyword>
<comment type="caution">
    <text evidence="2">The sequence shown here is derived from an EMBL/GenBank/DDBJ whole genome shotgun (WGS) entry which is preliminary data.</text>
</comment>